<dbReference type="SUPFAM" id="SSF52047">
    <property type="entry name" value="RNI-like"/>
    <property type="match status" value="1"/>
</dbReference>
<dbReference type="PANTHER" id="PTHR13318">
    <property type="entry name" value="PARTNER OF PAIRED, ISOFORM B-RELATED"/>
    <property type="match status" value="1"/>
</dbReference>
<dbReference type="Pfam" id="PF23550">
    <property type="entry name" value="zf_Tbcl_Rhp7"/>
    <property type="match status" value="1"/>
</dbReference>
<protein>
    <recommendedName>
        <fullName evidence="2">DNA repair protein rhp7 treble clef domain-containing protein</fullName>
    </recommendedName>
</protein>
<dbReference type="PANTHER" id="PTHR13318:SF234">
    <property type="entry name" value="RNI-LIKE PROTEIN"/>
    <property type="match status" value="1"/>
</dbReference>
<gene>
    <name evidence="3" type="ORF">BDY21DRAFT_335130</name>
</gene>
<dbReference type="InterPro" id="IPR006553">
    <property type="entry name" value="Leu-rich_rpt_Cys-con_subtyp"/>
</dbReference>
<organism evidence="3 4">
    <name type="scientific">Lineolata rhizophorae</name>
    <dbReference type="NCBI Taxonomy" id="578093"/>
    <lineage>
        <taxon>Eukaryota</taxon>
        <taxon>Fungi</taxon>
        <taxon>Dikarya</taxon>
        <taxon>Ascomycota</taxon>
        <taxon>Pezizomycotina</taxon>
        <taxon>Dothideomycetes</taxon>
        <taxon>Dothideomycetes incertae sedis</taxon>
        <taxon>Lineolatales</taxon>
        <taxon>Lineolataceae</taxon>
        <taxon>Lineolata</taxon>
    </lineage>
</organism>
<dbReference type="SMART" id="SM00367">
    <property type="entry name" value="LRR_CC"/>
    <property type="match status" value="3"/>
</dbReference>
<evidence type="ECO:0000256" key="1">
    <source>
        <dbReference type="SAM" id="MobiDB-lite"/>
    </source>
</evidence>
<dbReference type="AlphaFoldDB" id="A0A6A6P980"/>
<feature type="compositionally biased region" description="Acidic residues" evidence="1">
    <location>
        <begin position="152"/>
        <end position="166"/>
    </location>
</feature>
<dbReference type="InterPro" id="IPR056451">
    <property type="entry name" value="Znf_Tbcl_Rhp7"/>
</dbReference>
<feature type="domain" description="DNA repair protein rhp7 treble clef" evidence="2">
    <location>
        <begin position="176"/>
        <end position="214"/>
    </location>
</feature>
<feature type="compositionally biased region" description="Acidic residues" evidence="1">
    <location>
        <begin position="96"/>
        <end position="108"/>
    </location>
</feature>
<accession>A0A6A6P980</accession>
<dbReference type="Proteomes" id="UP000799766">
    <property type="component" value="Unassembled WGS sequence"/>
</dbReference>
<proteinExistence type="predicted"/>
<evidence type="ECO:0000313" key="4">
    <source>
        <dbReference type="Proteomes" id="UP000799766"/>
    </source>
</evidence>
<feature type="region of interest" description="Disordered" evidence="1">
    <location>
        <begin position="214"/>
        <end position="243"/>
    </location>
</feature>
<dbReference type="GO" id="GO:0031146">
    <property type="term" value="P:SCF-dependent proteasomal ubiquitin-dependent protein catabolic process"/>
    <property type="evidence" value="ECO:0007669"/>
    <property type="project" value="TreeGrafter"/>
</dbReference>
<dbReference type="GO" id="GO:0019005">
    <property type="term" value="C:SCF ubiquitin ligase complex"/>
    <property type="evidence" value="ECO:0007669"/>
    <property type="project" value="TreeGrafter"/>
</dbReference>
<dbReference type="FunFam" id="3.80.10.10:FF:000601">
    <property type="entry name" value="DNA repair protein Rad7, protein"/>
    <property type="match status" value="1"/>
</dbReference>
<feature type="compositionally biased region" description="Low complexity" evidence="1">
    <location>
        <begin position="52"/>
        <end position="65"/>
    </location>
</feature>
<feature type="compositionally biased region" description="Basic and acidic residues" evidence="1">
    <location>
        <begin position="121"/>
        <end position="135"/>
    </location>
</feature>
<dbReference type="InterPro" id="IPR032675">
    <property type="entry name" value="LRR_dom_sf"/>
</dbReference>
<feature type="compositionally biased region" description="Basic and acidic residues" evidence="1">
    <location>
        <begin position="35"/>
        <end position="51"/>
    </location>
</feature>
<keyword evidence="4" id="KW-1185">Reference proteome</keyword>
<evidence type="ECO:0000259" key="2">
    <source>
        <dbReference type="Pfam" id="PF23550"/>
    </source>
</evidence>
<evidence type="ECO:0000313" key="3">
    <source>
        <dbReference type="EMBL" id="KAF2460342.1"/>
    </source>
</evidence>
<feature type="compositionally biased region" description="Basic residues" evidence="1">
    <location>
        <begin position="136"/>
        <end position="148"/>
    </location>
</feature>
<feature type="region of interest" description="Disordered" evidence="1">
    <location>
        <begin position="33"/>
        <end position="176"/>
    </location>
</feature>
<dbReference type="EMBL" id="MU001673">
    <property type="protein sequence ID" value="KAF2460342.1"/>
    <property type="molecule type" value="Genomic_DNA"/>
</dbReference>
<reference evidence="3" key="1">
    <citation type="journal article" date="2020" name="Stud. Mycol.">
        <title>101 Dothideomycetes genomes: a test case for predicting lifestyles and emergence of pathogens.</title>
        <authorList>
            <person name="Haridas S."/>
            <person name="Albert R."/>
            <person name="Binder M."/>
            <person name="Bloem J."/>
            <person name="Labutti K."/>
            <person name="Salamov A."/>
            <person name="Andreopoulos B."/>
            <person name="Baker S."/>
            <person name="Barry K."/>
            <person name="Bills G."/>
            <person name="Bluhm B."/>
            <person name="Cannon C."/>
            <person name="Castanera R."/>
            <person name="Culley D."/>
            <person name="Daum C."/>
            <person name="Ezra D."/>
            <person name="Gonzalez J."/>
            <person name="Henrissat B."/>
            <person name="Kuo A."/>
            <person name="Liang C."/>
            <person name="Lipzen A."/>
            <person name="Lutzoni F."/>
            <person name="Magnuson J."/>
            <person name="Mondo S."/>
            <person name="Nolan M."/>
            <person name="Ohm R."/>
            <person name="Pangilinan J."/>
            <person name="Park H.-J."/>
            <person name="Ramirez L."/>
            <person name="Alfaro M."/>
            <person name="Sun H."/>
            <person name="Tritt A."/>
            <person name="Yoshinaga Y."/>
            <person name="Zwiers L.-H."/>
            <person name="Turgeon B."/>
            <person name="Goodwin S."/>
            <person name="Spatafora J."/>
            <person name="Crous P."/>
            <person name="Grigoriev I."/>
        </authorList>
    </citation>
    <scope>NUCLEOTIDE SEQUENCE</scope>
    <source>
        <strain evidence="3">ATCC 16933</strain>
    </source>
</reference>
<name>A0A6A6P980_9PEZI</name>
<dbReference type="Gene3D" id="3.80.10.10">
    <property type="entry name" value="Ribonuclease Inhibitor"/>
    <property type="match status" value="1"/>
</dbReference>
<sequence length="675" mass="74910">MSTRRAGSNRIRGPHSALTDFLAAHNISAAQIRADYNRRRGQEGENRENRGNDQNGENGNGQENGVATPGDADAVDAQPTQAAANGNASGLLENLNLDEEESEQEDEAPQPSASRKRKRTGEKAKQKEKGKEKESKKKPKKGNAKKKKGQDDGDDDDDDDYEDDFLDMYKKAPPPPGQLEYCEICGKRFTVTPYSKTGPQGGLVCTPCGKQLAKDAKAENNKNKPKKAAANRRSRRKMESDRLDGRSTFGAKSLLQLCIEKVVQHHNDIEEFGDLPPKVLERLSEIFSKNRVLNSRTIKLFLRPDLDTVALHDCAYIETEDYDQIFAISQNVKKLVLRNACQFKDENVEYMIGKATKLEYLQLYASNLVSNTMWIKLFQERGKQFSAVKLQWLDAAFDDDAVEAMVANCPKLERVKLKYCRKVGRRSIDALAKLPKLQHLSLLMSQEVSAESVVGLISRVGHNLRTLSLEKFIDADDTVLAAIHQHCRHLRKLRFTGNECCTEAAYASLFTDWANVPLHFVDLSSTRDVDNSNPDGPQDEPVGLGAASFDALVRHSGPELRHLQVTSCRHVPLAAFMDAFDGKKCYPQLKEVNISFCTQADTTVVAGIFRSCPRLERVIAFGCFNVADVIVPRGVSLIGVPRAQEAIEQLGTAVWEAGTGMDGAKGSAKLLERLF</sequence>
<feature type="compositionally biased region" description="Basic residues" evidence="1">
    <location>
        <begin position="223"/>
        <end position="236"/>
    </location>
</feature>
<dbReference type="OrthoDB" id="1924287at2759"/>
<feature type="compositionally biased region" description="Polar residues" evidence="1">
    <location>
        <begin position="78"/>
        <end position="88"/>
    </location>
</feature>